<evidence type="ECO:0000313" key="2">
    <source>
        <dbReference type="Proteomes" id="UP000829194"/>
    </source>
</evidence>
<protein>
    <recommendedName>
        <fullName evidence="3">HAF repeat-containing protein</fullName>
    </recommendedName>
</protein>
<dbReference type="RefSeq" id="WP_083512744.1">
    <property type="nucleotide sequence ID" value="NZ_CP011131.1"/>
</dbReference>
<sequence length="450" mass="46289">MATTEVAADFPFQKWSFFNMFESIKNGAPMVLAVACVMALAAPLPVVAQLTEVVVVPGQQCRGIGINNQAFVVGACADTDGTTLAFLATGAQKSILPGLALGRSCSAGVITNLGKIVGSCVDSNLVSQAVVWNTGGSPIAQRLMPLPNGKSTSATAFNQEGVVAGVSRDGSFLAQPAVWLNSATATALPVGLLGLSDTNCVPVDVSDGSSSGPTVIANCPDRSGGIRPIYWTRTGLFNAYVAQALPLPLEAKRCRVSSIKGSHVLGVCNLSNGAGYRTVVWTNFRSTVVLSIDVGGRSASNGGIEINASGEVVGEFAVPDGGVQSFYWNSEADDFAYISPLPGGEDVSVVGIGTNAVVVGISQTDAGVNHAFSWTRSNGMSDLGSLPGGENSDVSDQSDSGCFVTGASEAGSADINRAYVANLCTERSVDRATRGHLSSLSVRASYRRHP</sequence>
<reference evidence="1 2" key="1">
    <citation type="submission" date="2022-03" db="EMBL/GenBank/DDBJ databases">
        <title>Complete genome sequence of Lysobacter capsici VKM B-2533 and Lysobacter gummosus 10.1.1, promising sources of lytic agents.</title>
        <authorList>
            <person name="Tarlachkov S.V."/>
            <person name="Kudryakova I.V."/>
            <person name="Afoshin A.S."/>
            <person name="Leontyevskaya E.A."/>
            <person name="Leontyevskaya N.V."/>
        </authorList>
    </citation>
    <scope>NUCLEOTIDE SEQUENCE [LARGE SCALE GENOMIC DNA]</scope>
    <source>
        <strain evidence="1 2">10.1.1</strain>
    </source>
</reference>
<name>A0ABY3X9B5_9GAMM</name>
<evidence type="ECO:0008006" key="3">
    <source>
        <dbReference type="Google" id="ProtNLM"/>
    </source>
</evidence>
<proteinExistence type="predicted"/>
<dbReference type="InterPro" id="IPR014262">
    <property type="entry name" value="HAF_rpt"/>
</dbReference>
<dbReference type="Proteomes" id="UP000829194">
    <property type="component" value="Chromosome"/>
</dbReference>
<dbReference type="EMBL" id="CP093547">
    <property type="protein sequence ID" value="UNP29189.1"/>
    <property type="molecule type" value="Genomic_DNA"/>
</dbReference>
<keyword evidence="2" id="KW-1185">Reference proteome</keyword>
<accession>A0ABY3X9B5</accession>
<evidence type="ECO:0000313" key="1">
    <source>
        <dbReference type="EMBL" id="UNP29189.1"/>
    </source>
</evidence>
<gene>
    <name evidence="1" type="ORF">MOV92_22415</name>
</gene>
<organism evidence="1 2">
    <name type="scientific">Lysobacter gummosus</name>
    <dbReference type="NCBI Taxonomy" id="262324"/>
    <lineage>
        <taxon>Bacteria</taxon>
        <taxon>Pseudomonadati</taxon>
        <taxon>Pseudomonadota</taxon>
        <taxon>Gammaproteobacteria</taxon>
        <taxon>Lysobacterales</taxon>
        <taxon>Lysobacteraceae</taxon>
        <taxon>Lysobacter</taxon>
    </lineage>
</organism>
<dbReference type="NCBIfam" id="TIGR02913">
    <property type="entry name" value="HAF_rpt"/>
    <property type="match status" value="1"/>
</dbReference>